<keyword evidence="2" id="KW-1185">Reference proteome</keyword>
<dbReference type="Pfam" id="PF19872">
    <property type="entry name" value="DUF6345"/>
    <property type="match status" value="1"/>
</dbReference>
<name>A0A285K0R9_9ACTN</name>
<organism evidence="1 2">
    <name type="scientific">Paractinoplanes atraurantiacus</name>
    <dbReference type="NCBI Taxonomy" id="1036182"/>
    <lineage>
        <taxon>Bacteria</taxon>
        <taxon>Bacillati</taxon>
        <taxon>Actinomycetota</taxon>
        <taxon>Actinomycetes</taxon>
        <taxon>Micromonosporales</taxon>
        <taxon>Micromonosporaceae</taxon>
        <taxon>Paractinoplanes</taxon>
    </lineage>
</organism>
<dbReference type="AlphaFoldDB" id="A0A285K0R9"/>
<gene>
    <name evidence="1" type="ORF">SAMN05421748_127137</name>
</gene>
<dbReference type="Proteomes" id="UP000219612">
    <property type="component" value="Unassembled WGS sequence"/>
</dbReference>
<sequence>MTIGIEWVNDYHSASSNLSNNDDNARGFYNRLHGLRRFEYGNDLAWDQDFEESGAGKPAAGTDQLYADNVDIVFFSGHGSRSGASFGVKTFDDGTARASNMRLGNQDLEWLVIDGCEMLAHDNGFVFQRWGWPTFKGAHYILGFHTTAYDVKDRGEKFADRLNQGWTVREAWIRACVETEDDDVSWAYLRADGEGTNTYNDHWHGKGFVSADPSNPTMLAYARGTC</sequence>
<dbReference type="OrthoDB" id="1655016at2"/>
<protein>
    <recommendedName>
        <fullName evidence="3">Caspase domain-containing protein</fullName>
    </recommendedName>
</protein>
<evidence type="ECO:0008006" key="3">
    <source>
        <dbReference type="Google" id="ProtNLM"/>
    </source>
</evidence>
<evidence type="ECO:0000313" key="1">
    <source>
        <dbReference type="EMBL" id="SNY65116.1"/>
    </source>
</evidence>
<evidence type="ECO:0000313" key="2">
    <source>
        <dbReference type="Proteomes" id="UP000219612"/>
    </source>
</evidence>
<dbReference type="EMBL" id="OBDY01000027">
    <property type="protein sequence ID" value="SNY65116.1"/>
    <property type="molecule type" value="Genomic_DNA"/>
</dbReference>
<dbReference type="RefSeq" id="WP_097327256.1">
    <property type="nucleotide sequence ID" value="NZ_OBDY01000027.1"/>
</dbReference>
<dbReference type="InterPro" id="IPR045926">
    <property type="entry name" value="DUF6345"/>
</dbReference>
<reference evidence="1 2" key="1">
    <citation type="submission" date="2017-09" db="EMBL/GenBank/DDBJ databases">
        <authorList>
            <person name="Ehlers B."/>
            <person name="Leendertz F.H."/>
        </authorList>
    </citation>
    <scope>NUCLEOTIDE SEQUENCE [LARGE SCALE GENOMIC DNA]</scope>
    <source>
        <strain evidence="1 2">CGMCC 4.6857</strain>
    </source>
</reference>
<accession>A0A285K0R9</accession>
<proteinExistence type="predicted"/>